<dbReference type="EMBL" id="OE843744">
    <property type="protein sequence ID" value="CAD7603815.1"/>
    <property type="molecule type" value="Genomic_DNA"/>
</dbReference>
<dbReference type="CDD" id="cd00051">
    <property type="entry name" value="EFh"/>
    <property type="match status" value="1"/>
</dbReference>
<feature type="region of interest" description="Disordered" evidence="4">
    <location>
        <begin position="39"/>
        <end position="63"/>
    </location>
</feature>
<dbReference type="PROSITE" id="PS00018">
    <property type="entry name" value="EF_HAND_1"/>
    <property type="match status" value="2"/>
</dbReference>
<name>A0A7R9K4V9_TIMGE</name>
<dbReference type="Pfam" id="PF13499">
    <property type="entry name" value="EF-hand_7"/>
    <property type="match status" value="1"/>
</dbReference>
<dbReference type="Gene3D" id="1.10.238.10">
    <property type="entry name" value="EF-hand"/>
    <property type="match status" value="1"/>
</dbReference>
<gene>
    <name evidence="6" type="ORF">TGEB3V08_LOCUS8932</name>
</gene>
<dbReference type="PANTHER" id="PTHR34524:SF6">
    <property type="entry name" value="CALCYPHOSINE LIKE"/>
    <property type="match status" value="1"/>
</dbReference>
<evidence type="ECO:0000256" key="3">
    <source>
        <dbReference type="ARBA" id="ARBA00022837"/>
    </source>
</evidence>
<feature type="domain" description="EF-hand" evidence="5">
    <location>
        <begin position="108"/>
        <end position="136"/>
    </location>
</feature>
<accession>A0A7R9K4V9</accession>
<dbReference type="InterPro" id="IPR011992">
    <property type="entry name" value="EF-hand-dom_pair"/>
</dbReference>
<keyword evidence="2" id="KW-0677">Repeat</keyword>
<evidence type="ECO:0000256" key="1">
    <source>
        <dbReference type="ARBA" id="ARBA00022723"/>
    </source>
</evidence>
<dbReference type="SUPFAM" id="SSF47473">
    <property type="entry name" value="EF-hand"/>
    <property type="match status" value="1"/>
</dbReference>
<dbReference type="AlphaFoldDB" id="A0A7R9K4V9"/>
<evidence type="ECO:0000256" key="4">
    <source>
        <dbReference type="SAM" id="MobiDB-lite"/>
    </source>
</evidence>
<feature type="region of interest" description="Disordered" evidence="4">
    <location>
        <begin position="154"/>
        <end position="218"/>
    </location>
</feature>
<dbReference type="GO" id="GO:0005509">
    <property type="term" value="F:calcium ion binding"/>
    <property type="evidence" value="ECO:0007669"/>
    <property type="project" value="InterPro"/>
</dbReference>
<keyword evidence="1" id="KW-0479">Metal-binding</keyword>
<protein>
    <recommendedName>
        <fullName evidence="5">EF-hand domain-containing protein</fullName>
    </recommendedName>
</protein>
<evidence type="ECO:0000313" key="6">
    <source>
        <dbReference type="EMBL" id="CAD7603815.1"/>
    </source>
</evidence>
<sequence>MFTRNEHVSNHFVLVTTVWSQEEGGREVIIALGVGIGEMSRRPQSSNSRQEAAMMNKAQREIGSSKDPLEKLRLLCLSRGTTGIMGIGSMVRPARYPRVSVKCVAGCRIFRRMDDDGNKSLNLEEFTEGMNDTGMELDAKETKQLFEIFDEDGSGSISMDDLQEAGQDGGWRHHYRRPEERVLREGEPTLPQRGRRLRSKSSSSSSTTSRRTRALVTEGSNVTEEEFINYYAGISASIDQDVYFDLMMRQSYKL</sequence>
<dbReference type="InterPro" id="IPR002048">
    <property type="entry name" value="EF_hand_dom"/>
</dbReference>
<feature type="domain" description="EF-hand" evidence="5">
    <location>
        <begin position="137"/>
        <end position="172"/>
    </location>
</feature>
<feature type="compositionally biased region" description="Basic and acidic residues" evidence="4">
    <location>
        <begin position="177"/>
        <end position="187"/>
    </location>
</feature>
<proteinExistence type="predicted"/>
<dbReference type="InterPro" id="IPR018247">
    <property type="entry name" value="EF_Hand_1_Ca_BS"/>
</dbReference>
<organism evidence="6">
    <name type="scientific">Timema genevievae</name>
    <name type="common">Walking stick</name>
    <dbReference type="NCBI Taxonomy" id="629358"/>
    <lineage>
        <taxon>Eukaryota</taxon>
        <taxon>Metazoa</taxon>
        <taxon>Ecdysozoa</taxon>
        <taxon>Arthropoda</taxon>
        <taxon>Hexapoda</taxon>
        <taxon>Insecta</taxon>
        <taxon>Pterygota</taxon>
        <taxon>Neoptera</taxon>
        <taxon>Polyneoptera</taxon>
        <taxon>Phasmatodea</taxon>
        <taxon>Timematodea</taxon>
        <taxon>Timematoidea</taxon>
        <taxon>Timematidae</taxon>
        <taxon>Timema</taxon>
    </lineage>
</organism>
<evidence type="ECO:0000259" key="5">
    <source>
        <dbReference type="PROSITE" id="PS50222"/>
    </source>
</evidence>
<reference evidence="6" key="1">
    <citation type="submission" date="2020-11" db="EMBL/GenBank/DDBJ databases">
        <authorList>
            <person name="Tran Van P."/>
        </authorList>
    </citation>
    <scope>NUCLEOTIDE SEQUENCE</scope>
</reference>
<keyword evidence="3" id="KW-0106">Calcium</keyword>
<dbReference type="SMART" id="SM00054">
    <property type="entry name" value="EFh"/>
    <property type="match status" value="2"/>
</dbReference>
<dbReference type="InterPro" id="IPR051581">
    <property type="entry name" value="Ca-bind"/>
</dbReference>
<dbReference type="PANTHER" id="PTHR34524">
    <property type="entry name" value="CALCYPHOSIN"/>
    <property type="match status" value="1"/>
</dbReference>
<feature type="compositionally biased region" description="Low complexity" evidence="4">
    <location>
        <begin position="200"/>
        <end position="209"/>
    </location>
</feature>
<dbReference type="PROSITE" id="PS50222">
    <property type="entry name" value="EF_HAND_2"/>
    <property type="match status" value="2"/>
</dbReference>
<evidence type="ECO:0000256" key="2">
    <source>
        <dbReference type="ARBA" id="ARBA00022737"/>
    </source>
</evidence>